<organism evidence="1 2">
    <name type="scientific">Klebsiella pneumoniae</name>
    <dbReference type="NCBI Taxonomy" id="573"/>
    <lineage>
        <taxon>Bacteria</taxon>
        <taxon>Pseudomonadati</taxon>
        <taxon>Pseudomonadota</taxon>
        <taxon>Gammaproteobacteria</taxon>
        <taxon>Enterobacterales</taxon>
        <taxon>Enterobacteriaceae</taxon>
        <taxon>Klebsiella/Raoultella group</taxon>
        <taxon>Klebsiella</taxon>
        <taxon>Klebsiella pneumoniae complex</taxon>
    </lineage>
</organism>
<evidence type="ECO:0008006" key="3">
    <source>
        <dbReference type="Google" id="ProtNLM"/>
    </source>
</evidence>
<accession>A0AAX2NAJ9</accession>
<dbReference type="Proteomes" id="UP000258798">
    <property type="component" value="Unassembled WGS sequence"/>
</dbReference>
<sequence length="64" mass="7410">MSSGFKQMRQSNHSDSFLRVTRKAVFLNQRVTNLIKTVKRLIRQLHNDVISIVSTFTVKRCNGC</sequence>
<dbReference type="EMBL" id="UJRG01000002">
    <property type="protein sequence ID" value="SWT09026.1"/>
    <property type="molecule type" value="Genomic_DNA"/>
</dbReference>
<comment type="caution">
    <text evidence="1">The sequence shown here is derived from an EMBL/GenBank/DDBJ whole genome shotgun (WGS) entry which is preliminary data.</text>
</comment>
<reference evidence="1 2" key="1">
    <citation type="submission" date="2018-08" db="EMBL/GenBank/DDBJ databases">
        <authorList>
            <consortium name="Pathogen Informatics"/>
        </authorList>
    </citation>
    <scope>NUCLEOTIDE SEQUENCE [LARGE SCALE GENOMIC DNA]</scope>
    <source>
        <strain evidence="1 2">EuSCAPE_TR125</strain>
    </source>
</reference>
<evidence type="ECO:0000313" key="2">
    <source>
        <dbReference type="Proteomes" id="UP000258798"/>
    </source>
</evidence>
<proteinExistence type="predicted"/>
<gene>
    <name evidence="1" type="ORF">SAMEA3729652_01181</name>
</gene>
<evidence type="ECO:0000313" key="1">
    <source>
        <dbReference type="EMBL" id="SWT09026.1"/>
    </source>
</evidence>
<dbReference type="AlphaFoldDB" id="A0AAX2NAJ9"/>
<name>A0AAX2NAJ9_KLEPN</name>
<protein>
    <recommendedName>
        <fullName evidence="3">Transposase</fullName>
    </recommendedName>
</protein>